<dbReference type="STRING" id="1312852.EG19_11505"/>
<evidence type="ECO:0000256" key="8">
    <source>
        <dbReference type="ARBA" id="ARBA00022741"/>
    </source>
</evidence>
<comment type="similarity">
    <text evidence="1 13 14 15">Belongs to the NDK family.</text>
</comment>
<feature type="binding site" evidence="13 14">
    <location>
        <position position="57"/>
    </location>
    <ligand>
        <name>ATP</name>
        <dbReference type="ChEBI" id="CHEBI:30616"/>
    </ligand>
</feature>
<gene>
    <name evidence="13" type="primary">ndk</name>
    <name evidence="18" type="ORF">EG19_11505</name>
</gene>
<dbReference type="PRINTS" id="PR01243">
    <property type="entry name" value="NUCDPKINASE"/>
</dbReference>
<dbReference type="InterPro" id="IPR001564">
    <property type="entry name" value="Nucleoside_diP_kinase"/>
</dbReference>
<evidence type="ECO:0000256" key="7">
    <source>
        <dbReference type="ARBA" id="ARBA00022723"/>
    </source>
</evidence>
<dbReference type="Pfam" id="PF00334">
    <property type="entry name" value="NDK"/>
    <property type="match status" value="1"/>
</dbReference>
<dbReference type="NCBIfam" id="NF001908">
    <property type="entry name" value="PRK00668.1"/>
    <property type="match status" value="1"/>
</dbReference>
<comment type="catalytic activity">
    <reaction evidence="13">
        <text>a ribonucleoside 5'-diphosphate + ATP = a ribonucleoside 5'-triphosphate + ADP</text>
        <dbReference type="Rhea" id="RHEA:18113"/>
        <dbReference type="ChEBI" id="CHEBI:30616"/>
        <dbReference type="ChEBI" id="CHEBI:57930"/>
        <dbReference type="ChEBI" id="CHEBI:61557"/>
        <dbReference type="ChEBI" id="CHEBI:456216"/>
        <dbReference type="EC" id="2.7.4.6"/>
    </reaction>
</comment>
<evidence type="ECO:0000256" key="10">
    <source>
        <dbReference type="ARBA" id="ARBA00022840"/>
    </source>
</evidence>
<keyword evidence="8 13" id="KW-0547">Nucleotide-binding</keyword>
<dbReference type="FunFam" id="3.30.70.141:FF:000003">
    <property type="entry name" value="Nucleoside diphosphate kinase"/>
    <property type="match status" value="1"/>
</dbReference>
<comment type="subunit">
    <text evidence="13">Homotetramer.</text>
</comment>
<feature type="binding site" evidence="13 14">
    <location>
        <position position="102"/>
    </location>
    <ligand>
        <name>ATP</name>
        <dbReference type="ChEBI" id="CHEBI:30616"/>
    </ligand>
</feature>
<dbReference type="GO" id="GO:0006183">
    <property type="term" value="P:GTP biosynthetic process"/>
    <property type="evidence" value="ECO:0007669"/>
    <property type="project" value="UniProtKB-UniRule"/>
</dbReference>
<dbReference type="GO" id="GO:0046872">
    <property type="term" value="F:metal ion binding"/>
    <property type="evidence" value="ECO:0007669"/>
    <property type="project" value="UniProtKB-KW"/>
</dbReference>
<comment type="function">
    <text evidence="13">Major role in the synthesis of nucleoside triphosphates other than ATP. The ATP gamma phosphate is transferred to the NDP beta phosphate via a ping-pong mechanism, using a phosphorylated active-site intermediate.</text>
</comment>
<dbReference type="GO" id="GO:0005524">
    <property type="term" value="F:ATP binding"/>
    <property type="evidence" value="ECO:0007669"/>
    <property type="project" value="UniProtKB-UniRule"/>
</dbReference>
<keyword evidence="6 13" id="KW-0808">Transferase</keyword>
<comment type="caution">
    <text evidence="18">The sequence shown here is derived from an EMBL/GenBank/DDBJ whole genome shotgun (WGS) entry which is preliminary data.</text>
</comment>
<evidence type="ECO:0000256" key="3">
    <source>
        <dbReference type="ARBA" id="ARBA00017632"/>
    </source>
</evidence>
<evidence type="ECO:0000256" key="2">
    <source>
        <dbReference type="ARBA" id="ARBA00012966"/>
    </source>
</evidence>
<evidence type="ECO:0000256" key="9">
    <source>
        <dbReference type="ARBA" id="ARBA00022777"/>
    </source>
</evidence>
<evidence type="ECO:0000259" key="17">
    <source>
        <dbReference type="SMART" id="SM00562"/>
    </source>
</evidence>
<keyword evidence="19" id="KW-1185">Reference proteome</keyword>
<dbReference type="EMBL" id="JMFG01000008">
    <property type="protein sequence ID" value="KDA54335.1"/>
    <property type="molecule type" value="Genomic_DNA"/>
</dbReference>
<feature type="domain" description="Nucleoside diphosphate kinase-like" evidence="17">
    <location>
        <begin position="1"/>
        <end position="138"/>
    </location>
</feature>
<keyword evidence="4 13" id="KW-0963">Cytoplasm</keyword>
<dbReference type="InterPro" id="IPR034907">
    <property type="entry name" value="NDK-like_dom"/>
</dbReference>
<dbReference type="SUPFAM" id="SSF54919">
    <property type="entry name" value="Nucleoside diphosphate kinase, NDK"/>
    <property type="match status" value="1"/>
</dbReference>
<evidence type="ECO:0000256" key="1">
    <source>
        <dbReference type="ARBA" id="ARBA00008142"/>
    </source>
</evidence>
<dbReference type="PROSITE" id="PS00469">
    <property type="entry name" value="NDPK"/>
    <property type="match status" value="1"/>
</dbReference>
<evidence type="ECO:0000313" key="19">
    <source>
        <dbReference type="Proteomes" id="UP000027284"/>
    </source>
</evidence>
<keyword evidence="7 13" id="KW-0479">Metal-binding</keyword>
<feature type="binding site" evidence="13 14">
    <location>
        <position position="112"/>
    </location>
    <ligand>
        <name>ATP</name>
        <dbReference type="ChEBI" id="CHEBI:30616"/>
    </ligand>
</feature>
<evidence type="ECO:0000256" key="11">
    <source>
        <dbReference type="ARBA" id="ARBA00022842"/>
    </source>
</evidence>
<evidence type="ECO:0000256" key="4">
    <source>
        <dbReference type="ARBA" id="ARBA00022490"/>
    </source>
</evidence>
<dbReference type="CDD" id="cd04413">
    <property type="entry name" value="NDPk_I"/>
    <property type="match status" value="1"/>
</dbReference>
<dbReference type="GO" id="GO:0006228">
    <property type="term" value="P:UTP biosynthetic process"/>
    <property type="evidence" value="ECO:0007669"/>
    <property type="project" value="UniProtKB-UniRule"/>
</dbReference>
<dbReference type="GO" id="GO:0006241">
    <property type="term" value="P:CTP biosynthetic process"/>
    <property type="evidence" value="ECO:0007669"/>
    <property type="project" value="UniProtKB-UniRule"/>
</dbReference>
<evidence type="ECO:0000256" key="6">
    <source>
        <dbReference type="ARBA" id="ARBA00022679"/>
    </source>
</evidence>
<dbReference type="SMART" id="SM00562">
    <property type="entry name" value="NDK"/>
    <property type="match status" value="1"/>
</dbReference>
<dbReference type="PANTHER" id="PTHR46161:SF3">
    <property type="entry name" value="NUCLEOSIDE DIPHOSPHATE KINASE DDB_G0292928-RELATED"/>
    <property type="match status" value="1"/>
</dbReference>
<keyword evidence="5 13" id="KW-0597">Phosphoprotein</keyword>
<evidence type="ECO:0000313" key="18">
    <source>
        <dbReference type="EMBL" id="KDA54335.1"/>
    </source>
</evidence>
<reference evidence="18 19" key="1">
    <citation type="submission" date="2014-04" db="EMBL/GenBank/DDBJ databases">
        <title>The Genome Sequence of Thermoanaerobaculum aquaticum MP-01, The First Cultivated Group 23 Acidobacterium.</title>
        <authorList>
            <person name="Stamps B.W."/>
            <person name="Losey N.A."/>
            <person name="Lawson P.A."/>
            <person name="Stevenson B.S."/>
        </authorList>
    </citation>
    <scope>NUCLEOTIDE SEQUENCE [LARGE SCALE GENOMIC DNA]</scope>
    <source>
        <strain evidence="18 19">MP-01</strain>
    </source>
</reference>
<protein>
    <recommendedName>
        <fullName evidence="3 13">Nucleoside diphosphate kinase</fullName>
        <shortName evidence="13">NDK</shortName>
        <shortName evidence="13">NDP kinase</shortName>
        <ecNumber evidence="2 13">2.7.4.6</ecNumber>
    </recommendedName>
    <alternativeName>
        <fullName evidence="13">Nucleoside-2-P kinase</fullName>
    </alternativeName>
</protein>
<feature type="binding site" evidence="13 14">
    <location>
        <position position="91"/>
    </location>
    <ligand>
        <name>ATP</name>
        <dbReference type="ChEBI" id="CHEBI:30616"/>
    </ligand>
</feature>
<dbReference type="PANTHER" id="PTHR46161">
    <property type="entry name" value="NUCLEOSIDE DIPHOSPHATE KINASE"/>
    <property type="match status" value="1"/>
</dbReference>
<comment type="subcellular location">
    <subcellularLocation>
        <location evidence="13">Cytoplasm</location>
    </subcellularLocation>
</comment>
<dbReference type="InterPro" id="IPR023005">
    <property type="entry name" value="Nucleoside_diP_kinase_AS"/>
</dbReference>
<dbReference type="GO" id="GO:0004550">
    <property type="term" value="F:nucleoside diphosphate kinase activity"/>
    <property type="evidence" value="ECO:0007669"/>
    <property type="project" value="UniProtKB-UniRule"/>
</dbReference>
<dbReference type="GO" id="GO:0005737">
    <property type="term" value="C:cytoplasm"/>
    <property type="evidence" value="ECO:0007669"/>
    <property type="project" value="UniProtKB-SubCell"/>
</dbReference>
<dbReference type="Gene3D" id="3.30.70.141">
    <property type="entry name" value="Nucleoside diphosphate kinase-like domain"/>
    <property type="match status" value="1"/>
</dbReference>
<feature type="binding site" evidence="13 14">
    <location>
        <position position="9"/>
    </location>
    <ligand>
        <name>ATP</name>
        <dbReference type="ChEBI" id="CHEBI:30616"/>
    </ligand>
</feature>
<sequence length="139" mass="15321">MERTLTIIKPDAVAAGHVGAIIDRLEREGFAILGVKRLRLTEAQAKKFYEVHRERPFYSSLVAFMTSGPVWVMALERDNAVAYLREVMGATDPAKAAPGTIRALYGSSIERNAIHGSDSPENAKIEVGFFFSTHELVEA</sequence>
<evidence type="ECO:0000256" key="12">
    <source>
        <dbReference type="ARBA" id="ARBA00023080"/>
    </source>
</evidence>
<evidence type="ECO:0000256" key="16">
    <source>
        <dbReference type="RuleBase" id="RU004013"/>
    </source>
</evidence>
<keyword evidence="12 13" id="KW-0546">Nucleotide metabolism</keyword>
<keyword evidence="11 13" id="KW-0460">Magnesium</keyword>
<dbReference type="EC" id="2.7.4.6" evidence="2 13"/>
<dbReference type="HAMAP" id="MF_00451">
    <property type="entry name" value="NDP_kinase"/>
    <property type="match status" value="1"/>
</dbReference>
<dbReference type="PROSITE" id="PS51374">
    <property type="entry name" value="NDPK_LIKE"/>
    <property type="match status" value="1"/>
</dbReference>
<evidence type="ECO:0000256" key="5">
    <source>
        <dbReference type="ARBA" id="ARBA00022553"/>
    </source>
</evidence>
<dbReference type="AlphaFoldDB" id="A0A062Y0P9"/>
<accession>A0A062Y0P9</accession>
<keyword evidence="10 13" id="KW-0067">ATP-binding</keyword>
<evidence type="ECO:0000256" key="14">
    <source>
        <dbReference type="PROSITE-ProRule" id="PRU00706"/>
    </source>
</evidence>
<comment type="cofactor">
    <cofactor evidence="13">
        <name>Mg(2+)</name>
        <dbReference type="ChEBI" id="CHEBI:18420"/>
    </cofactor>
</comment>
<feature type="active site" description="Pros-phosphohistidine intermediate" evidence="13 14">
    <location>
        <position position="115"/>
    </location>
</feature>
<dbReference type="InterPro" id="IPR036850">
    <property type="entry name" value="NDK-like_dom_sf"/>
</dbReference>
<dbReference type="Proteomes" id="UP000027284">
    <property type="component" value="Unassembled WGS sequence"/>
</dbReference>
<evidence type="ECO:0000256" key="13">
    <source>
        <dbReference type="HAMAP-Rule" id="MF_00451"/>
    </source>
</evidence>
<feature type="binding site" evidence="13 14">
    <location>
        <position position="85"/>
    </location>
    <ligand>
        <name>ATP</name>
        <dbReference type="ChEBI" id="CHEBI:30616"/>
    </ligand>
</feature>
<comment type="catalytic activity">
    <reaction evidence="13 16">
        <text>a 2'-deoxyribonucleoside 5'-diphosphate + ATP = a 2'-deoxyribonucleoside 5'-triphosphate + ADP</text>
        <dbReference type="Rhea" id="RHEA:44640"/>
        <dbReference type="ChEBI" id="CHEBI:30616"/>
        <dbReference type="ChEBI" id="CHEBI:61560"/>
        <dbReference type="ChEBI" id="CHEBI:73316"/>
        <dbReference type="ChEBI" id="CHEBI:456216"/>
        <dbReference type="EC" id="2.7.4.6"/>
    </reaction>
</comment>
<organism evidence="18 19">
    <name type="scientific">Thermoanaerobaculum aquaticum</name>
    <dbReference type="NCBI Taxonomy" id="1312852"/>
    <lineage>
        <taxon>Bacteria</taxon>
        <taxon>Pseudomonadati</taxon>
        <taxon>Acidobacteriota</taxon>
        <taxon>Thermoanaerobaculia</taxon>
        <taxon>Thermoanaerobaculales</taxon>
        <taxon>Thermoanaerobaculaceae</taxon>
        <taxon>Thermoanaerobaculum</taxon>
    </lineage>
</organism>
<name>A0A062Y0P9_9BACT</name>
<proteinExistence type="inferred from homology"/>
<evidence type="ECO:0000256" key="15">
    <source>
        <dbReference type="RuleBase" id="RU004011"/>
    </source>
</evidence>
<keyword evidence="9 13" id="KW-0418">Kinase</keyword>